<protein>
    <submittedName>
        <fullName evidence="1">Uncharacterized protein</fullName>
    </submittedName>
</protein>
<dbReference type="AlphaFoldDB" id="A0AAD6SYJ4"/>
<reference evidence="1" key="1">
    <citation type="submission" date="2023-03" db="EMBL/GenBank/DDBJ databases">
        <title>Massive genome expansion in bonnet fungi (Mycena s.s.) driven by repeated elements and novel gene families across ecological guilds.</title>
        <authorList>
            <consortium name="Lawrence Berkeley National Laboratory"/>
            <person name="Harder C.B."/>
            <person name="Miyauchi S."/>
            <person name="Viragh M."/>
            <person name="Kuo A."/>
            <person name="Thoen E."/>
            <person name="Andreopoulos B."/>
            <person name="Lu D."/>
            <person name="Skrede I."/>
            <person name="Drula E."/>
            <person name="Henrissat B."/>
            <person name="Morin E."/>
            <person name="Kohler A."/>
            <person name="Barry K."/>
            <person name="LaButti K."/>
            <person name="Morin E."/>
            <person name="Salamov A."/>
            <person name="Lipzen A."/>
            <person name="Mereny Z."/>
            <person name="Hegedus B."/>
            <person name="Baldrian P."/>
            <person name="Stursova M."/>
            <person name="Weitz H."/>
            <person name="Taylor A."/>
            <person name="Grigoriev I.V."/>
            <person name="Nagy L.G."/>
            <person name="Martin F."/>
            <person name="Kauserud H."/>
        </authorList>
    </citation>
    <scope>NUCLEOTIDE SEQUENCE</scope>
    <source>
        <strain evidence="1">CBHHK200</strain>
    </source>
</reference>
<dbReference type="EMBL" id="JARJCM010000043">
    <property type="protein sequence ID" value="KAJ7036421.1"/>
    <property type="molecule type" value="Genomic_DNA"/>
</dbReference>
<accession>A0AAD6SYJ4</accession>
<proteinExistence type="predicted"/>
<keyword evidence="2" id="KW-1185">Reference proteome</keyword>
<organism evidence="1 2">
    <name type="scientific">Mycena alexandri</name>
    <dbReference type="NCBI Taxonomy" id="1745969"/>
    <lineage>
        <taxon>Eukaryota</taxon>
        <taxon>Fungi</taxon>
        <taxon>Dikarya</taxon>
        <taxon>Basidiomycota</taxon>
        <taxon>Agaricomycotina</taxon>
        <taxon>Agaricomycetes</taxon>
        <taxon>Agaricomycetidae</taxon>
        <taxon>Agaricales</taxon>
        <taxon>Marasmiineae</taxon>
        <taxon>Mycenaceae</taxon>
        <taxon>Mycena</taxon>
    </lineage>
</organism>
<evidence type="ECO:0000313" key="1">
    <source>
        <dbReference type="EMBL" id="KAJ7036421.1"/>
    </source>
</evidence>
<sequence length="115" mass="12524">MTKPIGMQEHDGVVEGNLGLKAKNVWARVSGCGVGQIAAYEVESSVIGLCVLIEKTGVEFSHGFAHRLMRAHKWVLRAHNNGPLVLYSQNLPAVVIKRFKAVHGGHMAWKNAPNS</sequence>
<comment type="caution">
    <text evidence="1">The sequence shown here is derived from an EMBL/GenBank/DDBJ whole genome shotgun (WGS) entry which is preliminary data.</text>
</comment>
<dbReference type="Proteomes" id="UP001218188">
    <property type="component" value="Unassembled WGS sequence"/>
</dbReference>
<name>A0AAD6SYJ4_9AGAR</name>
<evidence type="ECO:0000313" key="2">
    <source>
        <dbReference type="Proteomes" id="UP001218188"/>
    </source>
</evidence>
<gene>
    <name evidence="1" type="ORF">C8F04DRAFT_1181434</name>
</gene>